<evidence type="ECO:0000259" key="9">
    <source>
        <dbReference type="PROSITE" id="PS51755"/>
    </source>
</evidence>
<name>A0A918FIJ9_9DEIO</name>
<comment type="caution">
    <text evidence="6">Lacks conserved residue(s) required for the propagation of feature annotation.</text>
</comment>
<evidence type="ECO:0000256" key="5">
    <source>
        <dbReference type="ARBA" id="ARBA00023163"/>
    </source>
</evidence>
<keyword evidence="3" id="KW-0805">Transcription regulation</keyword>
<dbReference type="Pfam" id="PF00072">
    <property type="entry name" value="Response_reg"/>
    <property type="match status" value="1"/>
</dbReference>
<dbReference type="InterPro" id="IPR001789">
    <property type="entry name" value="Sig_transdc_resp-reg_receiver"/>
</dbReference>
<evidence type="ECO:0008006" key="12">
    <source>
        <dbReference type="Google" id="ProtNLM"/>
    </source>
</evidence>
<dbReference type="PROSITE" id="PS50110">
    <property type="entry name" value="RESPONSE_REGULATORY"/>
    <property type="match status" value="1"/>
</dbReference>
<evidence type="ECO:0000259" key="8">
    <source>
        <dbReference type="PROSITE" id="PS50110"/>
    </source>
</evidence>
<proteinExistence type="predicted"/>
<organism evidence="10 11">
    <name type="scientific">Deinococcus ruber</name>
    <dbReference type="NCBI Taxonomy" id="1848197"/>
    <lineage>
        <taxon>Bacteria</taxon>
        <taxon>Thermotogati</taxon>
        <taxon>Deinococcota</taxon>
        <taxon>Deinococci</taxon>
        <taxon>Deinococcales</taxon>
        <taxon>Deinococcaceae</taxon>
        <taxon>Deinococcus</taxon>
    </lineage>
</organism>
<gene>
    <name evidence="10" type="ORF">GCM10008957_55800</name>
</gene>
<feature type="DNA-binding region" description="OmpR/PhoB-type" evidence="7">
    <location>
        <begin position="49"/>
        <end position="148"/>
    </location>
</feature>
<dbReference type="SUPFAM" id="SSF46894">
    <property type="entry name" value="C-terminal effector domain of the bipartite response regulators"/>
    <property type="match status" value="1"/>
</dbReference>
<feature type="domain" description="OmpR/PhoB-type" evidence="9">
    <location>
        <begin position="49"/>
        <end position="148"/>
    </location>
</feature>
<dbReference type="CDD" id="cd00383">
    <property type="entry name" value="trans_reg_C"/>
    <property type="match status" value="1"/>
</dbReference>
<accession>A0A918FIJ9</accession>
<dbReference type="InterPro" id="IPR016032">
    <property type="entry name" value="Sig_transdc_resp-reg_C-effctor"/>
</dbReference>
<dbReference type="GO" id="GO:0006355">
    <property type="term" value="P:regulation of DNA-templated transcription"/>
    <property type="evidence" value="ECO:0007669"/>
    <property type="project" value="InterPro"/>
</dbReference>
<keyword evidence="1" id="KW-0597">Phosphoprotein</keyword>
<evidence type="ECO:0000256" key="7">
    <source>
        <dbReference type="PROSITE-ProRule" id="PRU01091"/>
    </source>
</evidence>
<dbReference type="InterPro" id="IPR039420">
    <property type="entry name" value="WalR-like"/>
</dbReference>
<evidence type="ECO:0000256" key="3">
    <source>
        <dbReference type="ARBA" id="ARBA00023015"/>
    </source>
</evidence>
<dbReference type="InterPro" id="IPR011006">
    <property type="entry name" value="CheY-like_superfamily"/>
</dbReference>
<evidence type="ECO:0000256" key="6">
    <source>
        <dbReference type="PROSITE-ProRule" id="PRU00169"/>
    </source>
</evidence>
<reference evidence="10" key="1">
    <citation type="journal article" date="2014" name="Int. J. Syst. Evol. Microbiol.">
        <title>Complete genome sequence of Corynebacterium casei LMG S-19264T (=DSM 44701T), isolated from a smear-ripened cheese.</title>
        <authorList>
            <consortium name="US DOE Joint Genome Institute (JGI-PGF)"/>
            <person name="Walter F."/>
            <person name="Albersmeier A."/>
            <person name="Kalinowski J."/>
            <person name="Ruckert C."/>
        </authorList>
    </citation>
    <scope>NUCLEOTIDE SEQUENCE</scope>
    <source>
        <strain evidence="10">JCM 31311</strain>
    </source>
</reference>
<dbReference type="PANTHER" id="PTHR48111">
    <property type="entry name" value="REGULATOR OF RPOS"/>
    <property type="match status" value="1"/>
</dbReference>
<dbReference type="GO" id="GO:0000976">
    <property type="term" value="F:transcription cis-regulatory region binding"/>
    <property type="evidence" value="ECO:0007669"/>
    <property type="project" value="TreeGrafter"/>
</dbReference>
<dbReference type="Gene3D" id="1.10.10.10">
    <property type="entry name" value="Winged helix-like DNA-binding domain superfamily/Winged helix DNA-binding domain"/>
    <property type="match status" value="1"/>
</dbReference>
<dbReference type="PROSITE" id="PS51755">
    <property type="entry name" value="OMPR_PHOB"/>
    <property type="match status" value="1"/>
</dbReference>
<dbReference type="PANTHER" id="PTHR48111:SF22">
    <property type="entry name" value="REGULATOR OF RPOS"/>
    <property type="match status" value="1"/>
</dbReference>
<dbReference type="InterPro" id="IPR036388">
    <property type="entry name" value="WH-like_DNA-bd_sf"/>
</dbReference>
<keyword evidence="4 7" id="KW-0238">DNA-binding</keyword>
<keyword evidence="5" id="KW-0804">Transcription</keyword>
<dbReference type="GO" id="GO:0005829">
    <property type="term" value="C:cytosol"/>
    <property type="evidence" value="ECO:0007669"/>
    <property type="project" value="TreeGrafter"/>
</dbReference>
<protein>
    <recommendedName>
        <fullName evidence="12">DNA-binding response regulator</fullName>
    </recommendedName>
</protein>
<evidence type="ECO:0000313" key="11">
    <source>
        <dbReference type="Proteomes" id="UP000603865"/>
    </source>
</evidence>
<dbReference type="InterPro" id="IPR001867">
    <property type="entry name" value="OmpR/PhoB-type_DNA-bd"/>
</dbReference>
<keyword evidence="11" id="KW-1185">Reference proteome</keyword>
<keyword evidence="2" id="KW-0902">Two-component regulatory system</keyword>
<reference evidence="10" key="2">
    <citation type="submission" date="2020-09" db="EMBL/GenBank/DDBJ databases">
        <authorList>
            <person name="Sun Q."/>
            <person name="Ohkuma M."/>
        </authorList>
    </citation>
    <scope>NUCLEOTIDE SEQUENCE</scope>
    <source>
        <strain evidence="10">JCM 31311</strain>
    </source>
</reference>
<dbReference type="GO" id="GO:0000156">
    <property type="term" value="F:phosphorelay response regulator activity"/>
    <property type="evidence" value="ECO:0007669"/>
    <property type="project" value="TreeGrafter"/>
</dbReference>
<dbReference type="Proteomes" id="UP000603865">
    <property type="component" value="Unassembled WGS sequence"/>
</dbReference>
<evidence type="ECO:0000256" key="1">
    <source>
        <dbReference type="ARBA" id="ARBA00022553"/>
    </source>
</evidence>
<evidence type="ECO:0000256" key="2">
    <source>
        <dbReference type="ARBA" id="ARBA00023012"/>
    </source>
</evidence>
<dbReference type="EMBL" id="BMQL01000099">
    <property type="protein sequence ID" value="GGR40007.1"/>
    <property type="molecule type" value="Genomic_DNA"/>
</dbReference>
<dbReference type="SMART" id="SM00862">
    <property type="entry name" value="Trans_reg_C"/>
    <property type="match status" value="1"/>
</dbReference>
<sequence>MPIIVLTARDVIEEKVELLMLGADDYVVKPFQLPELLARIAVQFRQEVGEHLHVNDLEVRVQQRLALFHGQELTLTLTEFELLALLMQQPGRVYSRQELIESLRTKDALREHSNVMDVHMANLRSKLRDQGAYSYLRTVRGYGYALRGPQSTDPLEQPVSVTDRS</sequence>
<evidence type="ECO:0000313" key="10">
    <source>
        <dbReference type="EMBL" id="GGR40007.1"/>
    </source>
</evidence>
<dbReference type="Gene3D" id="6.10.250.690">
    <property type="match status" value="1"/>
</dbReference>
<feature type="domain" description="Response regulatory" evidence="8">
    <location>
        <begin position="1"/>
        <end position="44"/>
    </location>
</feature>
<dbReference type="GO" id="GO:0032993">
    <property type="term" value="C:protein-DNA complex"/>
    <property type="evidence" value="ECO:0007669"/>
    <property type="project" value="TreeGrafter"/>
</dbReference>
<dbReference type="SUPFAM" id="SSF52172">
    <property type="entry name" value="CheY-like"/>
    <property type="match status" value="1"/>
</dbReference>
<evidence type="ECO:0000256" key="4">
    <source>
        <dbReference type="ARBA" id="ARBA00023125"/>
    </source>
</evidence>
<comment type="caution">
    <text evidence="10">The sequence shown here is derived from an EMBL/GenBank/DDBJ whole genome shotgun (WGS) entry which is preliminary data.</text>
</comment>
<dbReference type="AlphaFoldDB" id="A0A918FIJ9"/>
<dbReference type="Pfam" id="PF00486">
    <property type="entry name" value="Trans_reg_C"/>
    <property type="match status" value="1"/>
</dbReference>